<evidence type="ECO:0000256" key="1">
    <source>
        <dbReference type="SAM" id="Phobius"/>
    </source>
</evidence>
<dbReference type="KEGG" id="cpas:Clopa_3310"/>
<reference evidence="2 3" key="1">
    <citation type="submission" date="2012-01" db="EMBL/GenBank/DDBJ databases">
        <title>Complete sequence of chromosome of Clostridium pasteurianum BC1.</title>
        <authorList>
            <consortium name="US DOE Joint Genome Institute"/>
            <person name="Lucas S."/>
            <person name="Han J."/>
            <person name="Lapidus A."/>
            <person name="Cheng J.-F."/>
            <person name="Goodwin L."/>
            <person name="Pitluck S."/>
            <person name="Peters L."/>
            <person name="Mikhailova N."/>
            <person name="Teshima H."/>
            <person name="Detter J.C."/>
            <person name="Han C."/>
            <person name="Tapia R."/>
            <person name="Land M."/>
            <person name="Hauser L."/>
            <person name="Kyrpides N."/>
            <person name="Ivanova N."/>
            <person name="Pagani I."/>
            <person name="Dunn J."/>
            <person name="Taghavi S."/>
            <person name="Francis A."/>
            <person name="van der Lelie D."/>
            <person name="Woyke T."/>
        </authorList>
    </citation>
    <scope>NUCLEOTIDE SEQUENCE [LARGE SCALE GENOMIC DNA]</scope>
    <source>
        <strain evidence="2 3">BC1</strain>
    </source>
</reference>
<evidence type="ECO:0000313" key="3">
    <source>
        <dbReference type="Proteomes" id="UP000013523"/>
    </source>
</evidence>
<name>R4K8T4_CLOPA</name>
<feature type="transmembrane region" description="Helical" evidence="1">
    <location>
        <begin position="15"/>
        <end position="37"/>
    </location>
</feature>
<sequence length="132" mass="14404">MESEQKTKAKKSKKVVSSIVLYSAAIFVALIGIALLIDNVILYRSAVSQYIAQGYSVTTVEQQLIPSQLLPSIFNSVGIYGGMAFILAGVGIVNTKLSKHLVKNKDVNKESTLEIDTIQEEKTKDDENAEVI</sequence>
<keyword evidence="3" id="KW-1185">Reference proteome</keyword>
<dbReference type="STRING" id="86416.Clopa_3310"/>
<dbReference type="EMBL" id="CP003261">
    <property type="protein sequence ID" value="AGK98111.1"/>
    <property type="molecule type" value="Genomic_DNA"/>
</dbReference>
<dbReference type="OrthoDB" id="1937445at2"/>
<dbReference type="AlphaFoldDB" id="R4K8T4"/>
<accession>R4K8T4</accession>
<keyword evidence="1" id="KW-0812">Transmembrane</keyword>
<gene>
    <name evidence="2" type="ORF">Clopa_3310</name>
</gene>
<dbReference type="PATRIC" id="fig|86416.3.peg.3300"/>
<dbReference type="RefSeq" id="WP_015616396.1">
    <property type="nucleotide sequence ID" value="NC_021182.1"/>
</dbReference>
<keyword evidence="1" id="KW-0472">Membrane</keyword>
<keyword evidence="1" id="KW-1133">Transmembrane helix</keyword>
<organism evidence="2 3">
    <name type="scientific">Clostridium pasteurianum BC1</name>
    <dbReference type="NCBI Taxonomy" id="86416"/>
    <lineage>
        <taxon>Bacteria</taxon>
        <taxon>Bacillati</taxon>
        <taxon>Bacillota</taxon>
        <taxon>Clostridia</taxon>
        <taxon>Eubacteriales</taxon>
        <taxon>Clostridiaceae</taxon>
        <taxon>Clostridium</taxon>
    </lineage>
</organism>
<protein>
    <submittedName>
        <fullName evidence="2">Uncharacterized protein</fullName>
    </submittedName>
</protein>
<evidence type="ECO:0000313" key="2">
    <source>
        <dbReference type="EMBL" id="AGK98111.1"/>
    </source>
</evidence>
<proteinExistence type="predicted"/>
<dbReference type="HOGENOM" id="CLU_138395_0_0_9"/>
<dbReference type="eggNOG" id="ENOG503379P">
    <property type="taxonomic scope" value="Bacteria"/>
</dbReference>
<dbReference type="Proteomes" id="UP000013523">
    <property type="component" value="Chromosome"/>
</dbReference>
<feature type="transmembrane region" description="Helical" evidence="1">
    <location>
        <begin position="73"/>
        <end position="93"/>
    </location>
</feature>